<feature type="non-terminal residue" evidence="1">
    <location>
        <position position="1"/>
    </location>
</feature>
<comment type="caution">
    <text evidence="1">The sequence shown here is derived from an EMBL/GenBank/DDBJ whole genome shotgun (WGS) entry which is preliminary data.</text>
</comment>
<accession>A0A9D3WR96</accession>
<name>A0A9D3WR96_9SAUR</name>
<dbReference type="Proteomes" id="UP000827986">
    <property type="component" value="Unassembled WGS sequence"/>
</dbReference>
<dbReference type="AlphaFoldDB" id="A0A9D3WR96"/>
<proteinExistence type="predicted"/>
<sequence length="93" mass="10512">MHSNINRRALIGITRLGEHCDSAQLYWYNCGAVSLSGEDDSETGTSSVNNEEVLSERNSVNLLYCLLNIYNRRTRNWRDNFLQLLGTSAGTQN</sequence>
<evidence type="ECO:0000313" key="2">
    <source>
        <dbReference type="Proteomes" id="UP000827986"/>
    </source>
</evidence>
<dbReference type="EMBL" id="JAHDVG010000487">
    <property type="protein sequence ID" value="KAH1166521.1"/>
    <property type="molecule type" value="Genomic_DNA"/>
</dbReference>
<keyword evidence="2" id="KW-1185">Reference proteome</keyword>
<organism evidence="1 2">
    <name type="scientific">Mauremys mutica</name>
    <name type="common">yellowpond turtle</name>
    <dbReference type="NCBI Taxonomy" id="74926"/>
    <lineage>
        <taxon>Eukaryota</taxon>
        <taxon>Metazoa</taxon>
        <taxon>Chordata</taxon>
        <taxon>Craniata</taxon>
        <taxon>Vertebrata</taxon>
        <taxon>Euteleostomi</taxon>
        <taxon>Archelosauria</taxon>
        <taxon>Testudinata</taxon>
        <taxon>Testudines</taxon>
        <taxon>Cryptodira</taxon>
        <taxon>Durocryptodira</taxon>
        <taxon>Testudinoidea</taxon>
        <taxon>Geoemydidae</taxon>
        <taxon>Geoemydinae</taxon>
        <taxon>Mauremys</taxon>
    </lineage>
</organism>
<protein>
    <submittedName>
        <fullName evidence="1">Uncharacterized protein</fullName>
    </submittedName>
</protein>
<gene>
    <name evidence="1" type="ORF">KIL84_015693</name>
</gene>
<evidence type="ECO:0000313" key="1">
    <source>
        <dbReference type="EMBL" id="KAH1166521.1"/>
    </source>
</evidence>
<reference evidence="1" key="1">
    <citation type="submission" date="2021-09" db="EMBL/GenBank/DDBJ databases">
        <title>The genome of Mauremys mutica provides insights into the evolution of semi-aquatic lifestyle.</title>
        <authorList>
            <person name="Gong S."/>
            <person name="Gao Y."/>
        </authorList>
    </citation>
    <scope>NUCLEOTIDE SEQUENCE</scope>
    <source>
        <strain evidence="1">MM-2020</strain>
        <tissue evidence="1">Muscle</tissue>
    </source>
</reference>